<dbReference type="EMBL" id="MU853815">
    <property type="protein sequence ID" value="KAK3939180.1"/>
    <property type="molecule type" value="Genomic_DNA"/>
</dbReference>
<evidence type="ECO:0000313" key="2">
    <source>
        <dbReference type="EMBL" id="KAK3939180.1"/>
    </source>
</evidence>
<dbReference type="InterPro" id="IPR036188">
    <property type="entry name" value="FAD/NAD-bd_sf"/>
</dbReference>
<proteinExistence type="predicted"/>
<dbReference type="PRINTS" id="PR00411">
    <property type="entry name" value="PNDRDTASEI"/>
</dbReference>
<dbReference type="Gene3D" id="3.50.50.100">
    <property type="match status" value="1"/>
</dbReference>
<evidence type="ECO:0000313" key="3">
    <source>
        <dbReference type="Proteomes" id="UP001303473"/>
    </source>
</evidence>
<dbReference type="PRINTS" id="PR00368">
    <property type="entry name" value="FADPNR"/>
</dbReference>
<dbReference type="GO" id="GO:0050660">
    <property type="term" value="F:flavin adenine dinucleotide binding"/>
    <property type="evidence" value="ECO:0007669"/>
    <property type="project" value="TreeGrafter"/>
</dbReference>
<gene>
    <name evidence="2" type="ORF">QBC46DRAFT_388427</name>
</gene>
<protein>
    <recommendedName>
        <fullName evidence="1">FAD/NAD(P)-binding domain-containing protein</fullName>
    </recommendedName>
</protein>
<reference evidence="3" key="1">
    <citation type="journal article" date="2023" name="Mol. Phylogenet. Evol.">
        <title>Genome-scale phylogeny and comparative genomics of the fungal order Sordariales.</title>
        <authorList>
            <person name="Hensen N."/>
            <person name="Bonometti L."/>
            <person name="Westerberg I."/>
            <person name="Brannstrom I.O."/>
            <person name="Guillou S."/>
            <person name="Cros-Aarteil S."/>
            <person name="Calhoun S."/>
            <person name="Haridas S."/>
            <person name="Kuo A."/>
            <person name="Mondo S."/>
            <person name="Pangilinan J."/>
            <person name="Riley R."/>
            <person name="LaButti K."/>
            <person name="Andreopoulos B."/>
            <person name="Lipzen A."/>
            <person name="Chen C."/>
            <person name="Yan M."/>
            <person name="Daum C."/>
            <person name="Ng V."/>
            <person name="Clum A."/>
            <person name="Steindorff A."/>
            <person name="Ohm R.A."/>
            <person name="Martin F."/>
            <person name="Silar P."/>
            <person name="Natvig D.O."/>
            <person name="Lalanne C."/>
            <person name="Gautier V."/>
            <person name="Ament-Velasquez S.L."/>
            <person name="Kruys A."/>
            <person name="Hutchinson M.I."/>
            <person name="Powell A.J."/>
            <person name="Barry K."/>
            <person name="Miller A.N."/>
            <person name="Grigoriev I.V."/>
            <person name="Debuchy R."/>
            <person name="Gladieux P."/>
            <person name="Hiltunen Thoren M."/>
            <person name="Johannesson H."/>
        </authorList>
    </citation>
    <scope>NUCLEOTIDE SEQUENCE [LARGE SCALE GENOMIC DNA]</scope>
    <source>
        <strain evidence="3">CBS 340.73</strain>
    </source>
</reference>
<organism evidence="2 3">
    <name type="scientific">Diplogelasinospora grovesii</name>
    <dbReference type="NCBI Taxonomy" id="303347"/>
    <lineage>
        <taxon>Eukaryota</taxon>
        <taxon>Fungi</taxon>
        <taxon>Dikarya</taxon>
        <taxon>Ascomycota</taxon>
        <taxon>Pezizomycotina</taxon>
        <taxon>Sordariomycetes</taxon>
        <taxon>Sordariomycetidae</taxon>
        <taxon>Sordariales</taxon>
        <taxon>Diplogelasinosporaceae</taxon>
        <taxon>Diplogelasinospora</taxon>
    </lineage>
</organism>
<dbReference type="AlphaFoldDB" id="A0AAN6N5H0"/>
<name>A0AAN6N5H0_9PEZI</name>
<dbReference type="PANTHER" id="PTHR43735:SF24">
    <property type="entry name" value="NUCLEOTIDE-DISULPHIDE OXIDOREDUCTASE AMID-LIKE, PUTATIVE (AFU_ORTHOLOGUE AFUA_1G17180)-RELATED"/>
    <property type="match status" value="1"/>
</dbReference>
<accession>A0AAN6N5H0</accession>
<dbReference type="GO" id="GO:0004174">
    <property type="term" value="F:electron-transferring-flavoprotein dehydrogenase activity"/>
    <property type="evidence" value="ECO:0007669"/>
    <property type="project" value="TreeGrafter"/>
</dbReference>
<dbReference type="GO" id="GO:0005737">
    <property type="term" value="C:cytoplasm"/>
    <property type="evidence" value="ECO:0007669"/>
    <property type="project" value="TreeGrafter"/>
</dbReference>
<feature type="domain" description="FAD/NAD(P)-binding" evidence="1">
    <location>
        <begin position="59"/>
        <end position="400"/>
    </location>
</feature>
<keyword evidence="3" id="KW-1185">Reference proteome</keyword>
<evidence type="ECO:0000259" key="1">
    <source>
        <dbReference type="Pfam" id="PF07992"/>
    </source>
</evidence>
<dbReference type="Pfam" id="PF07992">
    <property type="entry name" value="Pyr_redox_2"/>
    <property type="match status" value="1"/>
</dbReference>
<dbReference type="Proteomes" id="UP001303473">
    <property type="component" value="Unassembled WGS sequence"/>
</dbReference>
<dbReference type="PANTHER" id="PTHR43735">
    <property type="entry name" value="APOPTOSIS-INDUCING FACTOR 1"/>
    <property type="match status" value="1"/>
</dbReference>
<dbReference type="InterPro" id="IPR023753">
    <property type="entry name" value="FAD/NAD-binding_dom"/>
</dbReference>
<dbReference type="SUPFAM" id="SSF51905">
    <property type="entry name" value="FAD/NAD(P)-binding domain"/>
    <property type="match status" value="1"/>
</dbReference>
<comment type="caution">
    <text evidence="2">The sequence shown here is derived from an EMBL/GenBank/DDBJ whole genome shotgun (WGS) entry which is preliminary data.</text>
</comment>
<sequence length="486" mass="53116">MCLPLCSWFGRKDKQQQQQQPEEVDPVPVPAAVPEKAKMGSIVEDIEIAVASHATNTPFKVLVIGGSYGGLSTALNLQDLCSGRAPRCGPQTQTEEQRSQPNVAVDITVVDERDGFYHLIGSPLALASEGYAEKAWAKFDEVPALQPQTCSPDAKIRTIQGSVRSVDLASKTAAIQPHGTLAEDVAERVEIKYDYLVAASGLRRVFPVVPQSLRRKQYLFEAGDHIRSVTNARHGVAVVGGGAVGIEMAAELKLVQPQLKVTLVHSRDKLLSSEPLPDETKDKALELLRETEVDVLMEHRLDRTEDMKDDDHHPSGKGHLKLHFTNGHTMLADHVVWAISKSVPTTSYLPTETLDEEGYVKIQPSLTFPEHAPNSGDHFAVGDLVHWSGIKRCGAAMHMGYYAANNIHQRMLQKVVPDHQKPADLELAEIPPMIGLAVGKKAVSYWPQSGTASGEDVMKAFFGDDLGFTICWNHLRLGGYDVKAAA</sequence>